<evidence type="ECO:0000313" key="4">
    <source>
        <dbReference type="Proteomes" id="UP000277108"/>
    </source>
</evidence>
<feature type="domain" description="Activator of Hsp90 ATPase homologue 1/2-like C-terminal" evidence="2">
    <location>
        <begin position="21"/>
        <end position="131"/>
    </location>
</feature>
<dbReference type="Gene3D" id="3.30.530.20">
    <property type="match status" value="1"/>
</dbReference>
<accession>A0A3N5BGU3</accession>
<name>A0A3N5BGU3_9BACL</name>
<organism evidence="3 4">
    <name type="scientific">Abyssicoccus albus</name>
    <dbReference type="NCBI Taxonomy" id="1817405"/>
    <lineage>
        <taxon>Bacteria</taxon>
        <taxon>Bacillati</taxon>
        <taxon>Bacillota</taxon>
        <taxon>Bacilli</taxon>
        <taxon>Bacillales</taxon>
        <taxon>Abyssicoccaceae</taxon>
    </lineage>
</organism>
<dbReference type="EMBL" id="RKRK01000003">
    <property type="protein sequence ID" value="RPF56777.1"/>
    <property type="molecule type" value="Genomic_DNA"/>
</dbReference>
<comment type="similarity">
    <text evidence="1">Belongs to the AHA1 family.</text>
</comment>
<dbReference type="AlphaFoldDB" id="A0A3N5BGU3"/>
<sequence>MNVQYEKTKFDAFQTIEVDVKVPINKVFNLISTTEGIQQWFPQLSFEEADGELYVNFGMDDGTNEQSIVIQHEAPTHITFTWAIGEVEFKLTDQEDITHLYFHERMPFEFDHVAEDFTGWQLQIENLKSVAETGEQKAMEQSTFDRIYQDVKKNLF</sequence>
<evidence type="ECO:0000259" key="2">
    <source>
        <dbReference type="Pfam" id="PF08327"/>
    </source>
</evidence>
<protein>
    <submittedName>
        <fullName evidence="3">Uncharacterized protein YndB with AHSA1/START domain</fullName>
    </submittedName>
</protein>
<evidence type="ECO:0000313" key="3">
    <source>
        <dbReference type="EMBL" id="RPF56777.1"/>
    </source>
</evidence>
<reference evidence="3 4" key="1">
    <citation type="submission" date="2018-11" db="EMBL/GenBank/DDBJ databases">
        <title>Genomic Encyclopedia of Type Strains, Phase IV (KMG-IV): sequencing the most valuable type-strain genomes for metagenomic binning, comparative biology and taxonomic classification.</title>
        <authorList>
            <person name="Goeker M."/>
        </authorList>
    </citation>
    <scope>NUCLEOTIDE SEQUENCE [LARGE SCALE GENOMIC DNA]</scope>
    <source>
        <strain evidence="3 4">DSM 29158</strain>
    </source>
</reference>
<dbReference type="RefSeq" id="WP_170152796.1">
    <property type="nucleotide sequence ID" value="NZ_RKRK01000003.1"/>
</dbReference>
<dbReference type="Pfam" id="PF08327">
    <property type="entry name" value="AHSA1"/>
    <property type="match status" value="1"/>
</dbReference>
<dbReference type="InterPro" id="IPR023393">
    <property type="entry name" value="START-like_dom_sf"/>
</dbReference>
<dbReference type="InterPro" id="IPR013538">
    <property type="entry name" value="ASHA1/2-like_C"/>
</dbReference>
<proteinExistence type="inferred from homology"/>
<dbReference type="SUPFAM" id="SSF55961">
    <property type="entry name" value="Bet v1-like"/>
    <property type="match status" value="1"/>
</dbReference>
<comment type="caution">
    <text evidence="3">The sequence shown here is derived from an EMBL/GenBank/DDBJ whole genome shotgun (WGS) entry which is preliminary data.</text>
</comment>
<dbReference type="Proteomes" id="UP000277108">
    <property type="component" value="Unassembled WGS sequence"/>
</dbReference>
<evidence type="ECO:0000256" key="1">
    <source>
        <dbReference type="ARBA" id="ARBA00006817"/>
    </source>
</evidence>
<keyword evidence="4" id="KW-1185">Reference proteome</keyword>
<gene>
    <name evidence="3" type="ORF">EDD62_1437</name>
</gene>